<keyword evidence="3" id="KW-1185">Reference proteome</keyword>
<evidence type="ECO:0000313" key="3">
    <source>
        <dbReference type="Proteomes" id="UP000007575"/>
    </source>
</evidence>
<sequence length="428" mass="44688">MNVLYVSGAGDQATLLHAGKTESAPLGTLKALAARMKAKGNTILVVDASLQATEVPAGLSTPNMLLLLDSKHGKYAVPSAEAAPSLVQLVDPALLSNIRNAAKSAGLRLTYLVPFSSAVLRSVEADQSLLIVHQTMTTYEITSLSTGDPLTSRSTTKTERTTLDQTIATATKKARGRGDQPKVIVVGDEPLAFPSEDVSVRVLELQDVLQNATKPFPLPAEPSTFAGPTVASMTRNLNARAPLDKRLLAGLALAAVVNGGLYVATTVVGGQVQALTATRDSLTMQAAEVDALQAANQKLAASNEQARTIIGNKGPLAQDLPLLVGRITELPATLSSLSGPNNATADDARAFGDTVQRTYDLSATTTRVEDLTRAYQERGLRADVRNIDCSTPRCTVTFRAAPVPLATTPTNSTTTTGGATSTPTPVTP</sequence>
<protein>
    <submittedName>
        <fullName evidence="2">Uncharacterized protein</fullName>
    </submittedName>
</protein>
<evidence type="ECO:0000313" key="2">
    <source>
        <dbReference type="EMBL" id="AFD27447.1"/>
    </source>
</evidence>
<organism evidence="2 3">
    <name type="scientific">Deinococcus gobiensis (strain DSM 21396 / JCM 16679 / CGMCC 1.7299 / I-0)</name>
    <dbReference type="NCBI Taxonomy" id="745776"/>
    <lineage>
        <taxon>Bacteria</taxon>
        <taxon>Thermotogati</taxon>
        <taxon>Deinococcota</taxon>
        <taxon>Deinococci</taxon>
        <taxon>Deinococcales</taxon>
        <taxon>Deinococcaceae</taxon>
        <taxon>Deinococcus</taxon>
    </lineage>
</organism>
<evidence type="ECO:0000256" key="1">
    <source>
        <dbReference type="SAM" id="MobiDB-lite"/>
    </source>
</evidence>
<geneLocation type="plasmid" evidence="2 3">
    <name>P2</name>
</geneLocation>
<dbReference type="KEGG" id="dgo:DGo_PB0178"/>
<feature type="region of interest" description="Disordered" evidence="1">
    <location>
        <begin position="405"/>
        <end position="428"/>
    </location>
</feature>
<gene>
    <name evidence="2" type="ordered locus">DGo_PB0178</name>
</gene>
<dbReference type="EMBL" id="CP002193">
    <property type="protein sequence ID" value="AFD27447.1"/>
    <property type="molecule type" value="Genomic_DNA"/>
</dbReference>
<dbReference type="HOGENOM" id="CLU_640506_0_0_0"/>
<keyword evidence="2" id="KW-0614">Plasmid</keyword>
<dbReference type="AlphaFoldDB" id="H8H1Q0"/>
<dbReference type="RefSeq" id="WP_014686543.1">
    <property type="nucleotide sequence ID" value="NC_017791.1"/>
</dbReference>
<name>H8H1Q0_DEIGI</name>
<dbReference type="PATRIC" id="fig|745776.4.peg.3549"/>
<dbReference type="Proteomes" id="UP000007575">
    <property type="component" value="Plasmid P2"/>
</dbReference>
<proteinExistence type="predicted"/>
<reference evidence="2 3" key="1">
    <citation type="journal article" date="2012" name="PLoS ONE">
        <title>Genome sequence and transcriptome analysis of the radioresistant bacterium Deinococcus gobiensis: insights into the extreme environmental adaptations.</title>
        <authorList>
            <person name="Yuan M."/>
            <person name="Chen M."/>
            <person name="Zhang W."/>
            <person name="Lu W."/>
            <person name="Wang J."/>
            <person name="Yang M."/>
            <person name="Zhao P."/>
            <person name="Tang R."/>
            <person name="Li X."/>
            <person name="Hao Y."/>
            <person name="Zhou Z."/>
            <person name="Zhan Y."/>
            <person name="Yu H."/>
            <person name="Teng C."/>
            <person name="Yan Y."/>
            <person name="Ping S."/>
            <person name="Wang Y."/>
            <person name="Lin M."/>
        </authorList>
    </citation>
    <scope>NUCLEOTIDE SEQUENCE [LARGE SCALE GENOMIC DNA]</scope>
    <source>
        <strain evidence="3">DSM 21396 / JCM 16679 / CGMCC 1.7299 / I-0</strain>
        <plasmid evidence="2">P2</plasmid>
    </source>
</reference>
<accession>H8H1Q0</accession>